<feature type="transmembrane region" description="Helical" evidence="4">
    <location>
        <begin position="171"/>
        <end position="195"/>
    </location>
</feature>
<dbReference type="GO" id="GO:0016042">
    <property type="term" value="P:lipid catabolic process"/>
    <property type="evidence" value="ECO:0007669"/>
    <property type="project" value="UniProtKB-KW"/>
</dbReference>
<dbReference type="PANTHER" id="PTHR45792">
    <property type="entry name" value="DIACYLGLYCEROL LIPASE HOMOLOG-RELATED"/>
    <property type="match status" value="1"/>
</dbReference>
<feature type="transmembrane region" description="Helical" evidence="4">
    <location>
        <begin position="76"/>
        <end position="103"/>
    </location>
</feature>
<dbReference type="PANTHER" id="PTHR45792:SF8">
    <property type="entry name" value="DIACYLGLYCEROL LIPASE-ALPHA"/>
    <property type="match status" value="1"/>
</dbReference>
<keyword evidence="2" id="KW-0442">Lipid degradation</keyword>
<keyword evidence="3" id="KW-0443">Lipid metabolism</keyword>
<keyword evidence="4" id="KW-0812">Transmembrane</keyword>
<reference evidence="5" key="1">
    <citation type="submission" date="2021-01" db="EMBL/GenBank/DDBJ databases">
        <authorList>
            <person name="Corre E."/>
            <person name="Pelletier E."/>
            <person name="Niang G."/>
            <person name="Scheremetjew M."/>
            <person name="Finn R."/>
            <person name="Kale V."/>
            <person name="Holt S."/>
            <person name="Cochrane G."/>
            <person name="Meng A."/>
            <person name="Brown T."/>
            <person name="Cohen L."/>
        </authorList>
    </citation>
    <scope>NUCLEOTIDE SEQUENCE</scope>
    <source>
        <strain evidence="5">CCMP2084</strain>
    </source>
</reference>
<proteinExistence type="predicted"/>
<dbReference type="AlphaFoldDB" id="A0A7S2UEQ0"/>
<evidence type="ECO:0000313" key="5">
    <source>
        <dbReference type="EMBL" id="CAD9815746.1"/>
    </source>
</evidence>
<evidence type="ECO:0000256" key="2">
    <source>
        <dbReference type="ARBA" id="ARBA00022963"/>
    </source>
</evidence>
<dbReference type="InterPro" id="IPR052214">
    <property type="entry name" value="DAG_Lipase-Related"/>
</dbReference>
<accession>A0A7S2UEQ0</accession>
<evidence type="ECO:0000256" key="1">
    <source>
        <dbReference type="ARBA" id="ARBA00022801"/>
    </source>
</evidence>
<name>A0A7S2UEQ0_9STRA</name>
<feature type="transmembrane region" description="Helical" evidence="4">
    <location>
        <begin position="20"/>
        <end position="43"/>
    </location>
</feature>
<gene>
    <name evidence="5" type="ORF">ASEP1449_LOCUS7572</name>
</gene>
<keyword evidence="1" id="KW-0378">Hydrolase</keyword>
<dbReference type="EMBL" id="HBHQ01011312">
    <property type="protein sequence ID" value="CAD9815746.1"/>
    <property type="molecule type" value="Transcribed_RNA"/>
</dbReference>
<sequence>MPALVIFGRRTILAGDDLRIGCCLLLLLRALQLTLAISVLSLLPSAVRHLDSVCSDTDTDTDTDSDINAPNEVVPLAIIILYVSLTIVLAILSVGFLTVIWRISAQGAPTETEARKQLTPLCQLRLISITTLRLINLALGFAALSLVNRFCSCKAGLVFTFKRRACGNDDQLQFCLFILVVSHLVEVVCSLAFFVKCFLLPHVPRPSSGTIVSSQTKWLWGCTCCCTIASLLTCCTLGGTEAIRGGDDHFADICATLADFFDCDFNDKDNPLDVAPTDFMVAFLLLLREQKQLQLELQETLLTPHVLQLSQQVLREHPYHDEDEDEDKEQDHDVEEAMHRPASDPAKRIRSNIPLLRHTGTRPFYELAEREILSQDNPFDVFTIAEGAHFMHISKAIYTWLMYVMYNPCTGPCQLGGSCFMDAFTCRNRRHHHQSQDQHHMEGETWCGWHERALLHESGLTHADILYAQFKVGVAQTPYCIAVDHEWKSIVIAIRGTLSLEDAVADLQVRPEPLDECGNECGFDGRAQYCHAGVFACAQWIYNDVEQCVVSCLFSVSFCFLALTLLLPQDSHLCV</sequence>
<dbReference type="InterPro" id="IPR029058">
    <property type="entry name" value="AB_hydrolase_fold"/>
</dbReference>
<keyword evidence="4" id="KW-1133">Transmembrane helix</keyword>
<evidence type="ECO:0000256" key="3">
    <source>
        <dbReference type="ARBA" id="ARBA00023098"/>
    </source>
</evidence>
<organism evidence="5">
    <name type="scientific">Attheya septentrionalis</name>
    <dbReference type="NCBI Taxonomy" id="420275"/>
    <lineage>
        <taxon>Eukaryota</taxon>
        <taxon>Sar</taxon>
        <taxon>Stramenopiles</taxon>
        <taxon>Ochrophyta</taxon>
        <taxon>Bacillariophyta</taxon>
        <taxon>Coscinodiscophyceae</taxon>
        <taxon>Chaetocerotophycidae</taxon>
        <taxon>Chaetocerotales</taxon>
        <taxon>Attheyaceae</taxon>
        <taxon>Attheya</taxon>
    </lineage>
</organism>
<dbReference type="Gene3D" id="3.40.50.1820">
    <property type="entry name" value="alpha/beta hydrolase"/>
    <property type="match status" value="1"/>
</dbReference>
<evidence type="ECO:0000256" key="4">
    <source>
        <dbReference type="SAM" id="Phobius"/>
    </source>
</evidence>
<protein>
    <submittedName>
        <fullName evidence="5">Uncharacterized protein</fullName>
    </submittedName>
</protein>
<dbReference type="GO" id="GO:0016298">
    <property type="term" value="F:lipase activity"/>
    <property type="evidence" value="ECO:0007669"/>
    <property type="project" value="TreeGrafter"/>
</dbReference>
<keyword evidence="4" id="KW-0472">Membrane</keyword>
<dbReference type="SUPFAM" id="SSF53474">
    <property type="entry name" value="alpha/beta-Hydrolases"/>
    <property type="match status" value="1"/>
</dbReference>